<dbReference type="Proteomes" id="UP000484164">
    <property type="component" value="Unassembled WGS sequence"/>
</dbReference>
<organism evidence="1 2">
    <name type="scientific">Phaeocystidibacter marisrubri</name>
    <dbReference type="NCBI Taxonomy" id="1577780"/>
    <lineage>
        <taxon>Bacteria</taxon>
        <taxon>Pseudomonadati</taxon>
        <taxon>Bacteroidota</taxon>
        <taxon>Flavobacteriia</taxon>
        <taxon>Flavobacteriales</taxon>
        <taxon>Phaeocystidibacteraceae</taxon>
        <taxon>Phaeocystidibacter</taxon>
    </lineage>
</organism>
<comment type="caution">
    <text evidence="1">The sequence shown here is derived from an EMBL/GenBank/DDBJ whole genome shotgun (WGS) entry which is preliminary data.</text>
</comment>
<keyword evidence="2" id="KW-1185">Reference proteome</keyword>
<gene>
    <name evidence="1" type="ORF">F8C82_10470</name>
</gene>
<name>A0A6L3ZEQ7_9FLAO</name>
<sequence length="69" mass="8005">MPYYRLNHNAQNNGDHEVHTTTCNWVPTSNFEDLGFHLNCQSAVQQARLRYPRAKIDGCKHCSYPCHTN</sequence>
<evidence type="ECO:0000313" key="1">
    <source>
        <dbReference type="EMBL" id="KAB2816106.1"/>
    </source>
</evidence>
<protein>
    <submittedName>
        <fullName evidence="1">Uncharacterized protein</fullName>
    </submittedName>
</protein>
<dbReference type="OrthoDB" id="47198at2"/>
<accession>A0A6L3ZEQ7</accession>
<dbReference type="EMBL" id="WBVQ01000002">
    <property type="protein sequence ID" value="KAB2816106.1"/>
    <property type="molecule type" value="Genomic_DNA"/>
</dbReference>
<evidence type="ECO:0000313" key="2">
    <source>
        <dbReference type="Proteomes" id="UP000484164"/>
    </source>
</evidence>
<dbReference type="AlphaFoldDB" id="A0A6L3ZEQ7"/>
<proteinExistence type="predicted"/>
<reference evidence="1 2" key="1">
    <citation type="submission" date="2019-10" db="EMBL/GenBank/DDBJ databases">
        <title>Genome sequence of Phaeocystidibacter marisrubri JCM30614 (type strain).</title>
        <authorList>
            <person name="Bowman J.P."/>
        </authorList>
    </citation>
    <scope>NUCLEOTIDE SEQUENCE [LARGE SCALE GENOMIC DNA]</scope>
    <source>
        <strain evidence="1 2">JCM 30614</strain>
    </source>
</reference>